<reference evidence="1" key="1">
    <citation type="journal article" date="2023" name="Mol. Phylogenet. Evol.">
        <title>Genome-scale phylogeny and comparative genomics of the fungal order Sordariales.</title>
        <authorList>
            <person name="Hensen N."/>
            <person name="Bonometti L."/>
            <person name="Westerberg I."/>
            <person name="Brannstrom I.O."/>
            <person name="Guillou S."/>
            <person name="Cros-Aarteil S."/>
            <person name="Calhoun S."/>
            <person name="Haridas S."/>
            <person name="Kuo A."/>
            <person name="Mondo S."/>
            <person name="Pangilinan J."/>
            <person name="Riley R."/>
            <person name="LaButti K."/>
            <person name="Andreopoulos B."/>
            <person name="Lipzen A."/>
            <person name="Chen C."/>
            <person name="Yan M."/>
            <person name="Daum C."/>
            <person name="Ng V."/>
            <person name="Clum A."/>
            <person name="Steindorff A."/>
            <person name="Ohm R.A."/>
            <person name="Martin F."/>
            <person name="Silar P."/>
            <person name="Natvig D.O."/>
            <person name="Lalanne C."/>
            <person name="Gautier V."/>
            <person name="Ament-Velasquez S.L."/>
            <person name="Kruys A."/>
            <person name="Hutchinson M.I."/>
            <person name="Powell A.J."/>
            <person name="Barry K."/>
            <person name="Miller A.N."/>
            <person name="Grigoriev I.V."/>
            <person name="Debuchy R."/>
            <person name="Gladieux P."/>
            <person name="Hiltunen Thoren M."/>
            <person name="Johannesson H."/>
        </authorList>
    </citation>
    <scope>NUCLEOTIDE SEQUENCE</scope>
    <source>
        <strain evidence="1">CBS 958.72</strain>
    </source>
</reference>
<name>A0AAE0NBS5_9PEZI</name>
<dbReference type="Proteomes" id="UP001287356">
    <property type="component" value="Unassembled WGS sequence"/>
</dbReference>
<organism evidence="1 2">
    <name type="scientific">Lasiosphaeria ovina</name>
    <dbReference type="NCBI Taxonomy" id="92902"/>
    <lineage>
        <taxon>Eukaryota</taxon>
        <taxon>Fungi</taxon>
        <taxon>Dikarya</taxon>
        <taxon>Ascomycota</taxon>
        <taxon>Pezizomycotina</taxon>
        <taxon>Sordariomycetes</taxon>
        <taxon>Sordariomycetidae</taxon>
        <taxon>Sordariales</taxon>
        <taxon>Lasiosphaeriaceae</taxon>
        <taxon>Lasiosphaeria</taxon>
    </lineage>
</organism>
<accession>A0AAE0NBS5</accession>
<gene>
    <name evidence="1" type="ORF">B0T24DRAFT_230301</name>
</gene>
<dbReference type="AlphaFoldDB" id="A0AAE0NBS5"/>
<evidence type="ECO:0000313" key="1">
    <source>
        <dbReference type="EMBL" id="KAK3376829.1"/>
    </source>
</evidence>
<reference evidence="1" key="2">
    <citation type="submission" date="2023-06" db="EMBL/GenBank/DDBJ databases">
        <authorList>
            <consortium name="Lawrence Berkeley National Laboratory"/>
            <person name="Haridas S."/>
            <person name="Hensen N."/>
            <person name="Bonometti L."/>
            <person name="Westerberg I."/>
            <person name="Brannstrom I.O."/>
            <person name="Guillou S."/>
            <person name="Cros-Aarteil S."/>
            <person name="Calhoun S."/>
            <person name="Kuo A."/>
            <person name="Mondo S."/>
            <person name="Pangilinan J."/>
            <person name="Riley R."/>
            <person name="Labutti K."/>
            <person name="Andreopoulos B."/>
            <person name="Lipzen A."/>
            <person name="Chen C."/>
            <person name="Yanf M."/>
            <person name="Daum C."/>
            <person name="Ng V."/>
            <person name="Clum A."/>
            <person name="Steindorff A."/>
            <person name="Ohm R."/>
            <person name="Martin F."/>
            <person name="Silar P."/>
            <person name="Natvig D."/>
            <person name="Lalanne C."/>
            <person name="Gautier V."/>
            <person name="Ament-Velasquez S.L."/>
            <person name="Kruys A."/>
            <person name="Hutchinson M.I."/>
            <person name="Powell A.J."/>
            <person name="Barry K."/>
            <person name="Miller A.N."/>
            <person name="Grigoriev I.V."/>
            <person name="Debuchy R."/>
            <person name="Gladieux P."/>
            <person name="Thoren M.H."/>
            <person name="Johannesson H."/>
        </authorList>
    </citation>
    <scope>NUCLEOTIDE SEQUENCE</scope>
    <source>
        <strain evidence="1">CBS 958.72</strain>
    </source>
</reference>
<evidence type="ECO:0000313" key="2">
    <source>
        <dbReference type="Proteomes" id="UP001287356"/>
    </source>
</evidence>
<keyword evidence="2" id="KW-1185">Reference proteome</keyword>
<comment type="caution">
    <text evidence="1">The sequence shown here is derived from an EMBL/GenBank/DDBJ whole genome shotgun (WGS) entry which is preliminary data.</text>
</comment>
<dbReference type="EMBL" id="JAULSN010000003">
    <property type="protein sequence ID" value="KAK3376829.1"/>
    <property type="molecule type" value="Genomic_DNA"/>
</dbReference>
<proteinExistence type="predicted"/>
<sequence>MIGLAPRSVARDGRCWRRKPQMGHASSKPSGLLISPAVNKRTRVGSRRGQWRAGLVVLLRASCLRICVLVLWLPDCACSLTFPVGTTLTQLGCRASRSAVLLGLLSFSSSRWQGLSSVRSPYPALVLASAGQLHDSQEASCQILWTRCYPQPTQLCPNLTSLWPGRAGYEPFRVKPGKFVS</sequence>
<protein>
    <submittedName>
        <fullName evidence="1">Uncharacterized protein</fullName>
    </submittedName>
</protein>